<dbReference type="Pfam" id="PF04151">
    <property type="entry name" value="PPC"/>
    <property type="match status" value="1"/>
</dbReference>
<evidence type="ECO:0000259" key="9">
    <source>
        <dbReference type="Pfam" id="PF00082"/>
    </source>
</evidence>
<evidence type="ECO:0000256" key="3">
    <source>
        <dbReference type="ARBA" id="ARBA00022801"/>
    </source>
</evidence>
<dbReference type="InterPro" id="IPR023827">
    <property type="entry name" value="Peptidase_S8_Asp-AS"/>
</dbReference>
<gene>
    <name evidence="11" type="ORF">AB0E65_12375</name>
</gene>
<dbReference type="PROSITE" id="PS51892">
    <property type="entry name" value="SUBTILASE"/>
    <property type="match status" value="1"/>
</dbReference>
<feature type="active site" description="Charge relay system" evidence="5">
    <location>
        <position position="391"/>
    </location>
</feature>
<dbReference type="PANTHER" id="PTHR43806:SF11">
    <property type="entry name" value="CEREVISIN-RELATED"/>
    <property type="match status" value="1"/>
</dbReference>
<evidence type="ECO:0000313" key="12">
    <source>
        <dbReference type="Proteomes" id="UP001550850"/>
    </source>
</evidence>
<feature type="active site" description="Charge relay system" evidence="5">
    <location>
        <position position="211"/>
    </location>
</feature>
<feature type="chain" id="PRO_5046161199" evidence="8">
    <location>
        <begin position="41"/>
        <end position="1101"/>
    </location>
</feature>
<feature type="signal peptide" evidence="8">
    <location>
        <begin position="1"/>
        <end position="40"/>
    </location>
</feature>
<feature type="domain" description="Peptidase S8/S53" evidence="9">
    <location>
        <begin position="202"/>
        <end position="638"/>
    </location>
</feature>
<evidence type="ECO:0000256" key="1">
    <source>
        <dbReference type="ARBA" id="ARBA00011073"/>
    </source>
</evidence>
<evidence type="ECO:0000256" key="8">
    <source>
        <dbReference type="SAM" id="SignalP"/>
    </source>
</evidence>
<dbReference type="InterPro" id="IPR050131">
    <property type="entry name" value="Peptidase_S8_subtilisin-like"/>
</dbReference>
<name>A0ABV2YGY6_9ACTN</name>
<reference evidence="11 12" key="1">
    <citation type="submission" date="2024-06" db="EMBL/GenBank/DDBJ databases">
        <title>The Natural Products Discovery Center: Release of the First 8490 Sequenced Strains for Exploring Actinobacteria Biosynthetic Diversity.</title>
        <authorList>
            <person name="Kalkreuter E."/>
            <person name="Kautsar S.A."/>
            <person name="Yang D."/>
            <person name="Bader C.D."/>
            <person name="Teijaro C.N."/>
            <person name="Fluegel L."/>
            <person name="Davis C.M."/>
            <person name="Simpson J.R."/>
            <person name="Lauterbach L."/>
            <person name="Steele A.D."/>
            <person name="Gui C."/>
            <person name="Meng S."/>
            <person name="Li G."/>
            <person name="Viehrig K."/>
            <person name="Ye F."/>
            <person name="Su P."/>
            <person name="Kiefer A.F."/>
            <person name="Nichols A."/>
            <person name="Cepeda A.J."/>
            <person name="Yan W."/>
            <person name="Fan B."/>
            <person name="Jiang Y."/>
            <person name="Adhikari A."/>
            <person name="Zheng C.-J."/>
            <person name="Schuster L."/>
            <person name="Cowan T.M."/>
            <person name="Smanski M.J."/>
            <person name="Chevrette M.G."/>
            <person name="De Carvalho L.P.S."/>
            <person name="Shen B."/>
        </authorList>
    </citation>
    <scope>NUCLEOTIDE SEQUENCE [LARGE SCALE GENOMIC DNA]</scope>
    <source>
        <strain evidence="11 12">NPDC038104</strain>
    </source>
</reference>
<keyword evidence="2 5" id="KW-0645">Protease</keyword>
<dbReference type="PANTHER" id="PTHR43806">
    <property type="entry name" value="PEPTIDASE S8"/>
    <property type="match status" value="1"/>
</dbReference>
<dbReference type="InterPro" id="IPR036852">
    <property type="entry name" value="Peptidase_S8/S53_dom_sf"/>
</dbReference>
<dbReference type="RefSeq" id="WP_108955301.1">
    <property type="nucleotide sequence ID" value="NZ_BEVZ01000005.1"/>
</dbReference>
<dbReference type="Proteomes" id="UP001550850">
    <property type="component" value="Unassembled WGS sequence"/>
</dbReference>
<evidence type="ECO:0000256" key="5">
    <source>
        <dbReference type="PROSITE-ProRule" id="PRU01240"/>
    </source>
</evidence>
<dbReference type="PRINTS" id="PR00723">
    <property type="entry name" value="SUBTILISIN"/>
</dbReference>
<organism evidence="11 12">
    <name type="scientific">Streptomyces fragilis</name>
    <dbReference type="NCBI Taxonomy" id="67301"/>
    <lineage>
        <taxon>Bacteria</taxon>
        <taxon>Bacillati</taxon>
        <taxon>Actinomycetota</taxon>
        <taxon>Actinomycetes</taxon>
        <taxon>Kitasatosporales</taxon>
        <taxon>Streptomycetaceae</taxon>
        <taxon>Streptomyces</taxon>
    </lineage>
</organism>
<evidence type="ECO:0000256" key="7">
    <source>
        <dbReference type="SAM" id="MobiDB-lite"/>
    </source>
</evidence>
<dbReference type="PROSITE" id="PS00136">
    <property type="entry name" value="SUBTILASE_ASP"/>
    <property type="match status" value="1"/>
</dbReference>
<comment type="similarity">
    <text evidence="1 5 6">Belongs to the peptidase S8 family.</text>
</comment>
<feature type="domain" description="Peptidase C-terminal archaeal/bacterial" evidence="10">
    <location>
        <begin position="953"/>
        <end position="1018"/>
    </location>
</feature>
<dbReference type="InterPro" id="IPR023828">
    <property type="entry name" value="Peptidase_S8_Ser-AS"/>
</dbReference>
<dbReference type="Pfam" id="PF00082">
    <property type="entry name" value="Peptidase_S8"/>
    <property type="match status" value="1"/>
</dbReference>
<evidence type="ECO:0000256" key="2">
    <source>
        <dbReference type="ARBA" id="ARBA00022670"/>
    </source>
</evidence>
<feature type="active site" description="Charge relay system" evidence="5">
    <location>
        <position position="587"/>
    </location>
</feature>
<dbReference type="InterPro" id="IPR015500">
    <property type="entry name" value="Peptidase_S8_subtilisin-rel"/>
</dbReference>
<sequence length="1101" mass="114146">MTSHSERTRISGARRAARIAAAAGLVAALSAAGPIPMAFAAGAAPAADQPAHGKSAHDKLGSEDAELLAAAQADGEKNVTMMVITEPGETEQVAEQLDAVTGATVGKSYDKLGYVRATVPTGKAESAIAAAAKLSSVQGIDLDKEVKLDDPRPDAGKKLSGGVEATGTYPAPDASTPARNPYNPSFETGAVDFVKQNPKADGRGVTIGILDSGVDLSHPALQRTTTGERKIVDWVTATDPVTEGDATWRRMTTTVAGPTFTVSTQAQGAQTFTAPAGSYKFNYFAESATLGGDMAGDLNRDGDTSDIWGVLYDATAGTMTVDLDDDLDFTDETAMKPYKDGHQVGWFGTDNPDTEVAERIPFVAEIRKDVVYNADGAKADYVNIGVIESTHGTHVAGITAANGLFGGKMNGAAPGAKLVSSRACTWTGGCTAVALTEGMVDLVVNRGVDIVNMSIGGLPALNNGDNDRSRLYTRLIDEYGVQLVISAGNSGPGVNTIGDPALSDKVISVGATASKETWAANYGSVVEKKYAMMPFSSRGPREDGGFTPTISAPGAAINTSQTWTKGGPVAEAGYSLPAGYSMLQGTSMASPQAAGASALLISAAKQKKIDLTPAKLRTALTSTANQIPGVQAYEQGAGLIDIVDAWDSIKHNAKAHEYTVKAPVDTNIDWALAEPGFGTGLYDREGGLKVGERKVYDVVVTRTTGSKASVLHKLSLKNNHGRTFDIVGSELVVLPLNKPVTVKVAAKPGSLGMHSAILEVNDPFTEGVDKQIMTSVIAASDVKHTFSASGTVQRNSHKSYFVTVPEGATSLEVALSGLAAKSQTRFISIHPYGVPSDPTSTVNCYPNYAGGDGGCKPEARFYAPTPGVWEIEVESRRTSPLLDNPYKLDVTLLGATFEPETLTIPEAKVGEPAAAEWTVENEFAAFEGKLVGGPLGSSKTDRPTIANHEVQEFTVVVPEGAGALNVSIGNVSDTASDLDLNVYDAAGTKVGSSADGDSEESVSLKAPAAGTYTVEVDGYSIPSGSTQYDYLDVFFSEALGTVAVDGTTVKLAEGGKASFSGTVTVGAPAPEGREFFGQVQLVNGNGTPAGVGSVKIGNVTE</sequence>
<evidence type="ECO:0000256" key="4">
    <source>
        <dbReference type="ARBA" id="ARBA00022825"/>
    </source>
</evidence>
<evidence type="ECO:0000313" key="11">
    <source>
        <dbReference type="EMBL" id="MEU3554995.1"/>
    </source>
</evidence>
<dbReference type="InterPro" id="IPR007280">
    <property type="entry name" value="Peptidase_C_arc/bac"/>
</dbReference>
<dbReference type="Gene3D" id="2.60.120.380">
    <property type="match status" value="1"/>
</dbReference>
<keyword evidence="4 5" id="KW-0720">Serine protease</keyword>
<dbReference type="InterPro" id="IPR000209">
    <property type="entry name" value="Peptidase_S8/S53_dom"/>
</dbReference>
<accession>A0ABV2YGY6</accession>
<proteinExistence type="inferred from homology"/>
<dbReference type="Gene3D" id="3.40.50.200">
    <property type="entry name" value="Peptidase S8/S53 domain"/>
    <property type="match status" value="2"/>
</dbReference>
<keyword evidence="12" id="KW-1185">Reference proteome</keyword>
<comment type="caution">
    <text evidence="11">The sequence shown here is derived from an EMBL/GenBank/DDBJ whole genome shotgun (WGS) entry which is preliminary data.</text>
</comment>
<evidence type="ECO:0000259" key="10">
    <source>
        <dbReference type="Pfam" id="PF04151"/>
    </source>
</evidence>
<keyword evidence="3 5" id="KW-0378">Hydrolase</keyword>
<evidence type="ECO:0000256" key="6">
    <source>
        <dbReference type="RuleBase" id="RU003355"/>
    </source>
</evidence>
<dbReference type="SUPFAM" id="SSF52743">
    <property type="entry name" value="Subtilisin-like"/>
    <property type="match status" value="1"/>
</dbReference>
<feature type="region of interest" description="Disordered" evidence="7">
    <location>
        <begin position="147"/>
        <end position="184"/>
    </location>
</feature>
<keyword evidence="8" id="KW-0732">Signal</keyword>
<dbReference type="EMBL" id="JBEZUR010000014">
    <property type="protein sequence ID" value="MEU3554995.1"/>
    <property type="molecule type" value="Genomic_DNA"/>
</dbReference>
<dbReference type="PROSITE" id="PS00138">
    <property type="entry name" value="SUBTILASE_SER"/>
    <property type="match status" value="1"/>
</dbReference>
<protein>
    <submittedName>
        <fullName evidence="11">S8 family serine peptidase</fullName>
    </submittedName>
</protein>
<feature type="compositionally biased region" description="Basic and acidic residues" evidence="7">
    <location>
        <begin position="147"/>
        <end position="157"/>
    </location>
</feature>